<feature type="compositionally biased region" description="Low complexity" evidence="1">
    <location>
        <begin position="33"/>
        <end position="44"/>
    </location>
</feature>
<comment type="caution">
    <text evidence="2">The sequence shown here is derived from an EMBL/GenBank/DDBJ whole genome shotgun (WGS) entry which is preliminary data.</text>
</comment>
<sequence>MICFKGWRKCRELSNLRSDRYRETQRKEHEQQSSSSYSRGRNYGYGYGRRHDGYGRSRGRPFYRNMYDSFDHRRQNYNVDFQQPPWNQQGHPQPHPPSHQQRHEQIADSSKPQTPQSQNTPKQPSS</sequence>
<feature type="region of interest" description="Disordered" evidence="1">
    <location>
        <begin position="15"/>
        <end position="126"/>
    </location>
</feature>
<feature type="compositionally biased region" description="Basic and acidic residues" evidence="1">
    <location>
        <begin position="15"/>
        <end position="31"/>
    </location>
</feature>
<feature type="compositionally biased region" description="Polar residues" evidence="1">
    <location>
        <begin position="107"/>
        <end position="126"/>
    </location>
</feature>
<evidence type="ECO:0000313" key="3">
    <source>
        <dbReference type="Proteomes" id="UP000828390"/>
    </source>
</evidence>
<protein>
    <submittedName>
        <fullName evidence="2">Uncharacterized protein</fullName>
    </submittedName>
</protein>
<evidence type="ECO:0000256" key="1">
    <source>
        <dbReference type="SAM" id="MobiDB-lite"/>
    </source>
</evidence>
<dbReference type="EMBL" id="JAIWYP010000014">
    <property type="protein sequence ID" value="KAH3713360.1"/>
    <property type="molecule type" value="Genomic_DNA"/>
</dbReference>
<evidence type="ECO:0000313" key="2">
    <source>
        <dbReference type="EMBL" id="KAH3713360.1"/>
    </source>
</evidence>
<feature type="compositionally biased region" description="Low complexity" evidence="1">
    <location>
        <begin position="82"/>
        <end position="92"/>
    </location>
</feature>
<reference evidence="2" key="2">
    <citation type="submission" date="2020-11" db="EMBL/GenBank/DDBJ databases">
        <authorList>
            <person name="McCartney M.A."/>
            <person name="Auch B."/>
            <person name="Kono T."/>
            <person name="Mallez S."/>
            <person name="Becker A."/>
            <person name="Gohl D.M."/>
            <person name="Silverstein K.A.T."/>
            <person name="Koren S."/>
            <person name="Bechman K.B."/>
            <person name="Herman A."/>
            <person name="Abrahante J.E."/>
            <person name="Garbe J."/>
        </authorList>
    </citation>
    <scope>NUCLEOTIDE SEQUENCE</scope>
    <source>
        <strain evidence="2">Duluth1</strain>
        <tissue evidence="2">Whole animal</tissue>
    </source>
</reference>
<gene>
    <name evidence="2" type="ORF">DPMN_073150</name>
</gene>
<name>A0A9D4BYI4_DREPO</name>
<keyword evidence="3" id="KW-1185">Reference proteome</keyword>
<dbReference type="Proteomes" id="UP000828390">
    <property type="component" value="Unassembled WGS sequence"/>
</dbReference>
<organism evidence="2 3">
    <name type="scientific">Dreissena polymorpha</name>
    <name type="common">Zebra mussel</name>
    <name type="synonym">Mytilus polymorpha</name>
    <dbReference type="NCBI Taxonomy" id="45954"/>
    <lineage>
        <taxon>Eukaryota</taxon>
        <taxon>Metazoa</taxon>
        <taxon>Spiralia</taxon>
        <taxon>Lophotrochozoa</taxon>
        <taxon>Mollusca</taxon>
        <taxon>Bivalvia</taxon>
        <taxon>Autobranchia</taxon>
        <taxon>Heteroconchia</taxon>
        <taxon>Euheterodonta</taxon>
        <taxon>Imparidentia</taxon>
        <taxon>Neoheterodontei</taxon>
        <taxon>Myida</taxon>
        <taxon>Dreissenoidea</taxon>
        <taxon>Dreissenidae</taxon>
        <taxon>Dreissena</taxon>
    </lineage>
</organism>
<accession>A0A9D4BYI4</accession>
<proteinExistence type="predicted"/>
<dbReference type="AlphaFoldDB" id="A0A9D4BYI4"/>
<reference evidence="2" key="1">
    <citation type="journal article" date="2019" name="bioRxiv">
        <title>The Genome of the Zebra Mussel, Dreissena polymorpha: A Resource for Invasive Species Research.</title>
        <authorList>
            <person name="McCartney M.A."/>
            <person name="Auch B."/>
            <person name="Kono T."/>
            <person name="Mallez S."/>
            <person name="Zhang Y."/>
            <person name="Obille A."/>
            <person name="Becker A."/>
            <person name="Abrahante J.E."/>
            <person name="Garbe J."/>
            <person name="Badalamenti J.P."/>
            <person name="Herman A."/>
            <person name="Mangelson H."/>
            <person name="Liachko I."/>
            <person name="Sullivan S."/>
            <person name="Sone E.D."/>
            <person name="Koren S."/>
            <person name="Silverstein K.A.T."/>
            <person name="Beckman K.B."/>
            <person name="Gohl D.M."/>
        </authorList>
    </citation>
    <scope>NUCLEOTIDE SEQUENCE</scope>
    <source>
        <strain evidence="2">Duluth1</strain>
        <tissue evidence="2">Whole animal</tissue>
    </source>
</reference>